<comment type="caution">
    <text evidence="1">The sequence shown here is derived from an EMBL/GenBank/DDBJ whole genome shotgun (WGS) entry which is preliminary data.</text>
</comment>
<evidence type="ECO:0008006" key="3">
    <source>
        <dbReference type="Google" id="ProtNLM"/>
    </source>
</evidence>
<evidence type="ECO:0000313" key="1">
    <source>
        <dbReference type="EMBL" id="EFB72212.1"/>
    </source>
</evidence>
<dbReference type="HOGENOM" id="CLU_164032_0_0_6"/>
<gene>
    <name evidence="1" type="ORF">PROVRUST_06612</name>
</gene>
<dbReference type="EMBL" id="ABXV02000024">
    <property type="protein sequence ID" value="EFB72212.1"/>
    <property type="molecule type" value="Genomic_DNA"/>
</dbReference>
<dbReference type="AlphaFoldDB" id="D1P323"/>
<reference evidence="1" key="1">
    <citation type="submission" date="2009-12" db="EMBL/GenBank/DDBJ databases">
        <authorList>
            <person name="Weinstock G."/>
            <person name="Sodergren E."/>
            <person name="Clifton S."/>
            <person name="Fulton L."/>
            <person name="Fulton B."/>
            <person name="Courtney L."/>
            <person name="Fronick C."/>
            <person name="Harrison M."/>
            <person name="Strong C."/>
            <person name="Farmer C."/>
            <person name="Delahaunty K."/>
            <person name="Markovic C."/>
            <person name="Hall O."/>
            <person name="Minx P."/>
            <person name="Tomlinson C."/>
            <person name="Mitreva M."/>
            <person name="Nelson J."/>
            <person name="Hou S."/>
            <person name="Wollam A."/>
            <person name="Pepin K.H."/>
            <person name="Johnson M."/>
            <person name="Bhonagiri V."/>
            <person name="Nash W.E."/>
            <person name="Warren W."/>
            <person name="Chinwalla A."/>
            <person name="Mardis E.R."/>
            <person name="Wilson R.K."/>
        </authorList>
    </citation>
    <scope>NUCLEOTIDE SEQUENCE [LARGE SCALE GENOMIC DNA]</scope>
    <source>
        <strain evidence="1">DSM 4541</strain>
    </source>
</reference>
<organism evidence="1 2">
    <name type="scientific">Providencia rustigianii DSM 4541</name>
    <dbReference type="NCBI Taxonomy" id="500637"/>
    <lineage>
        <taxon>Bacteria</taxon>
        <taxon>Pseudomonadati</taxon>
        <taxon>Pseudomonadota</taxon>
        <taxon>Gammaproteobacteria</taxon>
        <taxon>Enterobacterales</taxon>
        <taxon>Morganellaceae</taxon>
        <taxon>Providencia</taxon>
    </lineage>
</organism>
<proteinExistence type="predicted"/>
<keyword evidence="2" id="KW-1185">Reference proteome</keyword>
<dbReference type="Proteomes" id="UP000005512">
    <property type="component" value="Unassembled WGS sequence"/>
</dbReference>
<dbReference type="PROSITE" id="PS51257">
    <property type="entry name" value="PROKAR_LIPOPROTEIN"/>
    <property type="match status" value="1"/>
</dbReference>
<name>D1P323_9GAMM</name>
<sequence length="123" mass="14179">MRTIFILFLCSLIIGCAKEKSPSIFMVGMTPNEVIQIAGVPEEQSKQEEYTLFVYHDRQQPEASQQITDRWFIFKNIQLLEYSTQYLNPSSTKKTQLRLTASKILSQWIDSQKLTTNPSASKN</sequence>
<protein>
    <recommendedName>
        <fullName evidence="3">Lipoprotein SmpA/OmlA domain-containing protein</fullName>
    </recommendedName>
</protein>
<accession>D1P323</accession>
<evidence type="ECO:0000313" key="2">
    <source>
        <dbReference type="Proteomes" id="UP000005512"/>
    </source>
</evidence>